<evidence type="ECO:0000313" key="3">
    <source>
        <dbReference type="Proteomes" id="UP000294562"/>
    </source>
</evidence>
<keyword evidence="1" id="KW-0732">Signal</keyword>
<evidence type="ECO:0008006" key="4">
    <source>
        <dbReference type="Google" id="ProtNLM"/>
    </source>
</evidence>
<reference evidence="2 3" key="1">
    <citation type="submission" date="2019-03" db="EMBL/GenBank/DDBJ databases">
        <title>Rhodobacteraceae bacterium SM1902, a new member of the family Rhodobacteraceae isolated from Yantai.</title>
        <authorList>
            <person name="Sun Y."/>
        </authorList>
    </citation>
    <scope>NUCLEOTIDE SEQUENCE [LARGE SCALE GENOMIC DNA]</scope>
    <source>
        <strain evidence="2 3">SM1902</strain>
    </source>
</reference>
<comment type="caution">
    <text evidence="2">The sequence shown here is derived from an EMBL/GenBank/DDBJ whole genome shotgun (WGS) entry which is preliminary data.</text>
</comment>
<feature type="signal peptide" evidence="1">
    <location>
        <begin position="1"/>
        <end position="20"/>
    </location>
</feature>
<evidence type="ECO:0000313" key="2">
    <source>
        <dbReference type="EMBL" id="TDL88078.1"/>
    </source>
</evidence>
<dbReference type="Proteomes" id="UP000294562">
    <property type="component" value="Unassembled WGS sequence"/>
</dbReference>
<gene>
    <name evidence="2" type="ORF">E2L05_09255</name>
</gene>
<protein>
    <recommendedName>
        <fullName evidence="4">Lipoprotein</fullName>
    </recommendedName>
</protein>
<dbReference type="AlphaFoldDB" id="A0A4R6AYX7"/>
<dbReference type="PROSITE" id="PS51257">
    <property type="entry name" value="PROKAR_LIPOPROTEIN"/>
    <property type="match status" value="1"/>
</dbReference>
<dbReference type="EMBL" id="SMZO01000017">
    <property type="protein sequence ID" value="TDL88078.1"/>
    <property type="molecule type" value="Genomic_DNA"/>
</dbReference>
<dbReference type="OrthoDB" id="7666390at2"/>
<organism evidence="2 3">
    <name type="scientific">Meridianimarinicoccus aquatilis</name>
    <dbReference type="NCBI Taxonomy" id="2552766"/>
    <lineage>
        <taxon>Bacteria</taxon>
        <taxon>Pseudomonadati</taxon>
        <taxon>Pseudomonadota</taxon>
        <taxon>Alphaproteobacteria</taxon>
        <taxon>Rhodobacterales</taxon>
        <taxon>Paracoccaceae</taxon>
        <taxon>Meridianimarinicoccus</taxon>
    </lineage>
</organism>
<proteinExistence type="predicted"/>
<name>A0A4R6AYX7_9RHOB</name>
<keyword evidence="3" id="KW-1185">Reference proteome</keyword>
<evidence type="ECO:0000256" key="1">
    <source>
        <dbReference type="SAM" id="SignalP"/>
    </source>
</evidence>
<dbReference type="RefSeq" id="WP_133342633.1">
    <property type="nucleotide sequence ID" value="NZ_SMZO01000017.1"/>
</dbReference>
<accession>A0A4R6AYX7</accession>
<feature type="chain" id="PRO_5021002033" description="Lipoprotein" evidence="1">
    <location>
        <begin position="21"/>
        <end position="201"/>
    </location>
</feature>
<sequence>MWGVQRGLCALLLVAGLAGCADKTPQATDVDMARYSYVSNDPPSLTLVTSISNRSNAGAHSALIINGPERVVFNPAGSWRHPLAPEQGDFHRNFSPAMEKWFFDYHARETFRIRAQTIEVPMAVAAQALAEARAYGSVPPAQCTRSITTILANLPGFEEFATSWFPLKASAEFAELPGVTTVLYTDDSPDDWSDLNLEFND</sequence>